<evidence type="ECO:0000313" key="4">
    <source>
        <dbReference type="Proteomes" id="UP000196531"/>
    </source>
</evidence>
<accession>A0A1Y5FCW8</accession>
<sequence length="564" mass="65725">MKITLALTLIFLSLNLFAASDDSIEFLQWSSSHREMYQRNKKFIARLAKRAERGEIIGLELIIAAKSDIRIESKFGHALIHFVDNDQDPGNDIAVSFVADVDAPETSNVAGLVGRYSIYPLVKTMRLFIRQYIKQDERPLERHIIPSSEKMREDLINTLMTWWDEILEGEEVVYNKSLVKATKKAKKKGIELFGKDNFETFDITFYDDIQKKEFTYSIGIVEKEVTPFTTDKQRNEALYKQAYKRSFKKLEALKKENSFKINFGQQLWLLEKSKKTLYISENDEESAKALALKYFKEVPFKLFVNFGQDMEKLGFNAVAFEDEIKPLEYLNVFEKEKITLTLKNLKVKGVISEHMGRYTFFSNNCAGAAINFFKEANFPHKRGMGMQGRIPSKLNKWMSRSFLVPYPPIKIDRAEILKIELSRILGMTRKDFETYKFPLKQWKIMSPLLTLEEKFLFFDIFIDVITDEYAALVRLEIEGQEAPNYNSMHGLKNLNRELYTLCSNRTCGKKRLELVKSIWTKKSIKAVKKLVNRSGNNRIIYSGLKKRPEVIEHLKSIKYLKKSF</sequence>
<feature type="chain" id="PRO_5012734743" description="Lnb N-terminal periplasmic domain-containing protein" evidence="1">
    <location>
        <begin position="19"/>
        <end position="564"/>
    </location>
</feature>
<evidence type="ECO:0000259" key="2">
    <source>
        <dbReference type="Pfam" id="PF13387"/>
    </source>
</evidence>
<dbReference type="Pfam" id="PF13387">
    <property type="entry name" value="Lnb_N"/>
    <property type="match status" value="1"/>
</dbReference>
<dbReference type="AlphaFoldDB" id="A0A1Y5FCW8"/>
<feature type="signal peptide" evidence="1">
    <location>
        <begin position="1"/>
        <end position="18"/>
    </location>
</feature>
<reference evidence="4" key="1">
    <citation type="journal article" date="2017" name="Proc. Natl. Acad. Sci. U.S.A.">
        <title>Simulation of Deepwater Horizon oil plume reveals substrate specialization within a complex community of hydrocarbon-degraders.</title>
        <authorList>
            <person name="Hu P."/>
            <person name="Dubinsky E.A."/>
            <person name="Probst A.J."/>
            <person name="Wang J."/>
            <person name="Sieber C.M.K."/>
            <person name="Tom L.M."/>
            <person name="Gardinali P."/>
            <person name="Banfield J.F."/>
            <person name="Atlas R.M."/>
            <person name="Andersen G.L."/>
        </authorList>
    </citation>
    <scope>NUCLEOTIDE SEQUENCE [LARGE SCALE GENOMIC DNA]</scope>
</reference>
<evidence type="ECO:0000313" key="3">
    <source>
        <dbReference type="EMBL" id="OUR97301.1"/>
    </source>
</evidence>
<proteinExistence type="predicted"/>
<dbReference type="InterPro" id="IPR025178">
    <property type="entry name" value="Lnb_N"/>
</dbReference>
<gene>
    <name evidence="3" type="ORF">A9Q84_13325</name>
</gene>
<name>A0A1Y5FCW8_9BACT</name>
<organism evidence="3 4">
    <name type="scientific">Halobacteriovorax marinus</name>
    <dbReference type="NCBI Taxonomy" id="97084"/>
    <lineage>
        <taxon>Bacteria</taxon>
        <taxon>Pseudomonadati</taxon>
        <taxon>Bdellovibrionota</taxon>
        <taxon>Bacteriovoracia</taxon>
        <taxon>Bacteriovoracales</taxon>
        <taxon>Halobacteriovoraceae</taxon>
        <taxon>Halobacteriovorax</taxon>
    </lineage>
</organism>
<dbReference type="Proteomes" id="UP000196531">
    <property type="component" value="Unassembled WGS sequence"/>
</dbReference>
<feature type="domain" description="Lnb N-terminal periplasmic" evidence="2">
    <location>
        <begin position="71"/>
        <end position="139"/>
    </location>
</feature>
<dbReference type="EMBL" id="MAAO01000006">
    <property type="protein sequence ID" value="OUR97301.1"/>
    <property type="molecule type" value="Genomic_DNA"/>
</dbReference>
<comment type="caution">
    <text evidence="3">The sequence shown here is derived from an EMBL/GenBank/DDBJ whole genome shotgun (WGS) entry which is preliminary data.</text>
</comment>
<keyword evidence="1" id="KW-0732">Signal</keyword>
<protein>
    <recommendedName>
        <fullName evidence="2">Lnb N-terminal periplasmic domain-containing protein</fullName>
    </recommendedName>
</protein>
<evidence type="ECO:0000256" key="1">
    <source>
        <dbReference type="SAM" id="SignalP"/>
    </source>
</evidence>